<proteinExistence type="predicted"/>
<evidence type="ECO:0000313" key="2">
    <source>
        <dbReference type="EMBL" id="KAK4506112.1"/>
    </source>
</evidence>
<protein>
    <recommendedName>
        <fullName evidence="4">RING-type domain-containing protein</fullName>
    </recommendedName>
</protein>
<dbReference type="EMBL" id="JAXOVC010000002">
    <property type="protein sequence ID" value="KAK4506112.1"/>
    <property type="molecule type" value="Genomic_DNA"/>
</dbReference>
<accession>A0ABR0EWV8</accession>
<dbReference type="Gene3D" id="3.30.40.10">
    <property type="entry name" value="Zinc/RING finger domain, C3HC4 (zinc finger)"/>
    <property type="match status" value="1"/>
</dbReference>
<evidence type="ECO:0008006" key="4">
    <source>
        <dbReference type="Google" id="ProtNLM"/>
    </source>
</evidence>
<evidence type="ECO:0000256" key="1">
    <source>
        <dbReference type="SAM" id="MobiDB-lite"/>
    </source>
</evidence>
<dbReference type="Proteomes" id="UP001305779">
    <property type="component" value="Unassembled WGS sequence"/>
</dbReference>
<comment type="caution">
    <text evidence="2">The sequence shown here is derived from an EMBL/GenBank/DDBJ whole genome shotgun (WGS) entry which is preliminary data.</text>
</comment>
<reference evidence="2 3" key="1">
    <citation type="journal article" date="2023" name="G3 (Bethesda)">
        <title>A chromosome-level genome assembly of Zasmidium syzygii isolated from banana leaves.</title>
        <authorList>
            <person name="van Westerhoven A.C."/>
            <person name="Mehrabi R."/>
            <person name="Talebi R."/>
            <person name="Steentjes M.B.F."/>
            <person name="Corcolon B."/>
            <person name="Chong P.A."/>
            <person name="Kema G.H.J."/>
            <person name="Seidl M.F."/>
        </authorList>
    </citation>
    <scope>NUCLEOTIDE SEQUENCE [LARGE SCALE GENOMIC DNA]</scope>
    <source>
        <strain evidence="2 3">P124</strain>
    </source>
</reference>
<dbReference type="InterPro" id="IPR013083">
    <property type="entry name" value="Znf_RING/FYVE/PHD"/>
</dbReference>
<name>A0ABR0EWV8_ZASCE</name>
<feature type="region of interest" description="Disordered" evidence="1">
    <location>
        <begin position="1"/>
        <end position="30"/>
    </location>
</feature>
<feature type="compositionally biased region" description="Polar residues" evidence="1">
    <location>
        <begin position="20"/>
        <end position="29"/>
    </location>
</feature>
<dbReference type="SUPFAM" id="SSF57850">
    <property type="entry name" value="RING/U-box"/>
    <property type="match status" value="1"/>
</dbReference>
<sequence length="194" mass="21911">MTTARNDVMTQAMKGEKSTGDATKANTGPNHDKLVELRKTLARLFPRRLKKECQYCCENKPMKVFAIAMTVPHVCRVHLRQVCKDCLRASLSAQLDSKPLLEVGCPSCSTPWDSEDLRILLGHKDKKRFKELDLLAKAQSLVPSELPEDVTLDEMLVRGSKCWRSFDVSYALVLEDGKGRRAASVSDDWNTDEW</sequence>
<keyword evidence="3" id="KW-1185">Reference proteome</keyword>
<gene>
    <name evidence="2" type="ORF">PRZ48_004077</name>
</gene>
<evidence type="ECO:0000313" key="3">
    <source>
        <dbReference type="Proteomes" id="UP001305779"/>
    </source>
</evidence>
<organism evidence="2 3">
    <name type="scientific">Zasmidium cellare</name>
    <name type="common">Wine cellar mold</name>
    <name type="synonym">Racodium cellare</name>
    <dbReference type="NCBI Taxonomy" id="395010"/>
    <lineage>
        <taxon>Eukaryota</taxon>
        <taxon>Fungi</taxon>
        <taxon>Dikarya</taxon>
        <taxon>Ascomycota</taxon>
        <taxon>Pezizomycotina</taxon>
        <taxon>Dothideomycetes</taxon>
        <taxon>Dothideomycetidae</taxon>
        <taxon>Mycosphaerellales</taxon>
        <taxon>Mycosphaerellaceae</taxon>
        <taxon>Zasmidium</taxon>
    </lineage>
</organism>